<evidence type="ECO:0000256" key="1">
    <source>
        <dbReference type="ARBA" id="ARBA00004533"/>
    </source>
</evidence>
<accession>A0A4R1KDR3</accession>
<evidence type="ECO:0000259" key="11">
    <source>
        <dbReference type="Pfam" id="PF11356"/>
    </source>
</evidence>
<feature type="domain" description="Type II secretion system protein GspC N-terminal" evidence="11">
    <location>
        <begin position="29"/>
        <end position="157"/>
    </location>
</feature>
<keyword evidence="7" id="KW-0653">Protein transport</keyword>
<dbReference type="Gene3D" id="2.30.42.10">
    <property type="match status" value="1"/>
</dbReference>
<evidence type="ECO:0000256" key="3">
    <source>
        <dbReference type="ARBA" id="ARBA00022448"/>
    </source>
</evidence>
<dbReference type="AlphaFoldDB" id="A0A4R1KDR3"/>
<evidence type="ECO:0000256" key="8">
    <source>
        <dbReference type="ARBA" id="ARBA00022989"/>
    </source>
</evidence>
<comment type="caution">
    <text evidence="12">The sequence shown here is derived from an EMBL/GenBank/DDBJ whole genome shotgun (WGS) entry which is preliminary data.</text>
</comment>
<name>A0A4R1KDR3_9GAMM</name>
<dbReference type="EMBL" id="SMGD01000004">
    <property type="protein sequence ID" value="TCK62755.1"/>
    <property type="molecule type" value="Genomic_DNA"/>
</dbReference>
<evidence type="ECO:0000313" key="12">
    <source>
        <dbReference type="EMBL" id="TCK62755.1"/>
    </source>
</evidence>
<dbReference type="GO" id="GO:0015627">
    <property type="term" value="C:type II protein secretion system complex"/>
    <property type="evidence" value="ECO:0007669"/>
    <property type="project" value="InterPro"/>
</dbReference>
<dbReference type="SUPFAM" id="SSF50156">
    <property type="entry name" value="PDZ domain-like"/>
    <property type="match status" value="1"/>
</dbReference>
<sequence>MNQLNQIALWFSKEQVRAKAFAVFSCCLIILGCYQLALLSWKLWPQDSASSLSLNSSIGAHSADIPPFNDLLAIHLFGQASGVSRPGALPNTQLPITLVGVLYSNDPSQALAVIARSGQQHVYGQGERIEGTQATLKRVYPDHVVITRKGHDEQLYLPDSEHSAQMSAPVKSNALPSSEKAVAIPSLADIFQNPAKLNRYISIKPTYQGQKLLGYELFPGPDPKLFNQLGLQSGDLAVSMNGQALNEPRGVIKMFRQLNNATECQVIVIRHGMRRTITIHFPT</sequence>
<keyword evidence="6 10" id="KW-0812">Transmembrane</keyword>
<comment type="similarity">
    <text evidence="2">Belongs to the GSP C family.</text>
</comment>
<evidence type="ECO:0000256" key="9">
    <source>
        <dbReference type="ARBA" id="ARBA00023136"/>
    </source>
</evidence>
<dbReference type="OrthoDB" id="1491375at2"/>
<dbReference type="GO" id="GO:0015628">
    <property type="term" value="P:protein secretion by the type II secretion system"/>
    <property type="evidence" value="ECO:0007669"/>
    <property type="project" value="InterPro"/>
</dbReference>
<evidence type="ECO:0000256" key="6">
    <source>
        <dbReference type="ARBA" id="ARBA00022692"/>
    </source>
</evidence>
<dbReference type="Proteomes" id="UP000295565">
    <property type="component" value="Unassembled WGS sequence"/>
</dbReference>
<dbReference type="PROSITE" id="PS01141">
    <property type="entry name" value="T2SP_C"/>
    <property type="match status" value="1"/>
</dbReference>
<gene>
    <name evidence="12" type="ORF">EV690_0422</name>
</gene>
<dbReference type="Pfam" id="PF11356">
    <property type="entry name" value="T2SSC"/>
    <property type="match status" value="1"/>
</dbReference>
<feature type="transmembrane region" description="Helical" evidence="10">
    <location>
        <begin position="21"/>
        <end position="44"/>
    </location>
</feature>
<keyword evidence="9 10" id="KW-0472">Membrane</keyword>
<evidence type="ECO:0000313" key="13">
    <source>
        <dbReference type="Proteomes" id="UP000295565"/>
    </source>
</evidence>
<proteinExistence type="inferred from homology"/>
<dbReference type="InterPro" id="IPR036034">
    <property type="entry name" value="PDZ_sf"/>
</dbReference>
<evidence type="ECO:0000256" key="7">
    <source>
        <dbReference type="ARBA" id="ARBA00022927"/>
    </source>
</evidence>
<protein>
    <submittedName>
        <fullName evidence="12">General secretion pathway protein C</fullName>
    </submittedName>
</protein>
<dbReference type="NCBIfam" id="TIGR01713">
    <property type="entry name" value="typeII_sec_gspC"/>
    <property type="match status" value="1"/>
</dbReference>
<keyword evidence="8 10" id="KW-1133">Transmembrane helix</keyword>
<evidence type="ECO:0000256" key="4">
    <source>
        <dbReference type="ARBA" id="ARBA00022475"/>
    </source>
</evidence>
<dbReference type="InterPro" id="IPR024961">
    <property type="entry name" value="T2SS_GspC_N"/>
</dbReference>
<dbReference type="GO" id="GO:0005886">
    <property type="term" value="C:plasma membrane"/>
    <property type="evidence" value="ECO:0007669"/>
    <property type="project" value="UniProtKB-SubCell"/>
</dbReference>
<reference evidence="12 13" key="1">
    <citation type="submission" date="2019-03" db="EMBL/GenBank/DDBJ databases">
        <title>Genomic Encyclopedia of Type Strains, Phase IV (KMG-IV): sequencing the most valuable type-strain genomes for metagenomic binning, comparative biology and taxonomic classification.</title>
        <authorList>
            <person name="Goeker M."/>
        </authorList>
    </citation>
    <scope>NUCLEOTIDE SEQUENCE [LARGE SCALE GENOMIC DNA]</scope>
    <source>
        <strain evidence="12 13">DSM 18577</strain>
    </source>
</reference>
<dbReference type="RefSeq" id="WP_131911292.1">
    <property type="nucleotide sequence ID" value="NZ_OU594967.1"/>
</dbReference>
<evidence type="ECO:0000256" key="10">
    <source>
        <dbReference type="SAM" id="Phobius"/>
    </source>
</evidence>
<dbReference type="Gene3D" id="2.30.30.830">
    <property type="match status" value="1"/>
</dbReference>
<dbReference type="InterPro" id="IPR001639">
    <property type="entry name" value="T2SS_protein-GspC"/>
</dbReference>
<organism evidence="12 13">
    <name type="scientific">Celerinatantimonas diazotrophica</name>
    <dbReference type="NCBI Taxonomy" id="412034"/>
    <lineage>
        <taxon>Bacteria</taxon>
        <taxon>Pseudomonadati</taxon>
        <taxon>Pseudomonadota</taxon>
        <taxon>Gammaproteobacteria</taxon>
        <taxon>Celerinatantimonadaceae</taxon>
        <taxon>Celerinatantimonas</taxon>
    </lineage>
</organism>
<keyword evidence="3" id="KW-0813">Transport</keyword>
<keyword evidence="4" id="KW-1003">Cell membrane</keyword>
<keyword evidence="5" id="KW-0997">Cell inner membrane</keyword>
<evidence type="ECO:0000256" key="2">
    <source>
        <dbReference type="ARBA" id="ARBA00007986"/>
    </source>
</evidence>
<evidence type="ECO:0000256" key="5">
    <source>
        <dbReference type="ARBA" id="ARBA00022519"/>
    </source>
</evidence>
<keyword evidence="13" id="KW-1185">Reference proteome</keyword>
<comment type="subcellular location">
    <subcellularLocation>
        <location evidence="1">Cell inner membrane</location>
    </subcellularLocation>
</comment>